<evidence type="ECO:0000313" key="7">
    <source>
        <dbReference type="EMBL" id="KAF5388335.1"/>
    </source>
</evidence>
<evidence type="ECO:0000256" key="2">
    <source>
        <dbReference type="ARBA" id="ARBA00018687"/>
    </source>
</evidence>
<keyword evidence="3 4" id="KW-0175">Coiled coil</keyword>
<dbReference type="Pfam" id="PF02463">
    <property type="entry name" value="SMC_N"/>
    <property type="match status" value="1"/>
</dbReference>
<feature type="compositionally biased region" description="Acidic residues" evidence="5">
    <location>
        <begin position="38"/>
        <end position="56"/>
    </location>
</feature>
<feature type="coiled-coil region" evidence="4">
    <location>
        <begin position="418"/>
        <end position="466"/>
    </location>
</feature>
<comment type="caution">
    <text evidence="7">The sequence shown here is derived from an EMBL/GenBank/DDBJ whole genome shotgun (WGS) entry which is preliminary data.</text>
</comment>
<feature type="compositionally biased region" description="Basic and acidic residues" evidence="5">
    <location>
        <begin position="22"/>
        <end position="37"/>
    </location>
</feature>
<dbReference type="PANTHER" id="PTHR45916">
    <property type="entry name" value="STRUCTURAL MAINTENANCE OF CHROMOSOMES PROTEIN 5"/>
    <property type="match status" value="1"/>
</dbReference>
<feature type="coiled-coil region" evidence="4">
    <location>
        <begin position="739"/>
        <end position="773"/>
    </location>
</feature>
<reference evidence="7 8" key="1">
    <citation type="journal article" date="2020" name="ISME J.">
        <title>Uncovering the hidden diversity of litter-decomposition mechanisms in mushroom-forming fungi.</title>
        <authorList>
            <person name="Floudas D."/>
            <person name="Bentzer J."/>
            <person name="Ahren D."/>
            <person name="Johansson T."/>
            <person name="Persson P."/>
            <person name="Tunlid A."/>
        </authorList>
    </citation>
    <scope>NUCLEOTIDE SEQUENCE [LARGE SCALE GENOMIC DNA]</scope>
    <source>
        <strain evidence="7 8">CBS 661.87</strain>
    </source>
</reference>
<comment type="similarity">
    <text evidence="1">Belongs to the SMC family. SMC5 subfamily.</text>
</comment>
<dbReference type="Gene3D" id="3.40.50.300">
    <property type="entry name" value="P-loop containing nucleotide triphosphate hydrolases"/>
    <property type="match status" value="2"/>
</dbReference>
<dbReference type="GO" id="GO:0005634">
    <property type="term" value="C:nucleus"/>
    <property type="evidence" value="ECO:0007669"/>
    <property type="project" value="TreeGrafter"/>
</dbReference>
<dbReference type="SUPFAM" id="SSF52540">
    <property type="entry name" value="P-loop containing nucleoside triphosphate hydrolases"/>
    <property type="match status" value="2"/>
</dbReference>
<name>A0A8H5HSC6_9AGAR</name>
<accession>A0A8H5HSC6</accession>
<feature type="coiled-coil region" evidence="4">
    <location>
        <begin position="295"/>
        <end position="329"/>
    </location>
</feature>
<evidence type="ECO:0000256" key="5">
    <source>
        <dbReference type="SAM" id="MobiDB-lite"/>
    </source>
</evidence>
<feature type="coiled-coil region" evidence="4">
    <location>
        <begin position="991"/>
        <end position="1028"/>
    </location>
</feature>
<feature type="compositionally biased region" description="Acidic residues" evidence="5">
    <location>
        <begin position="67"/>
        <end position="80"/>
    </location>
</feature>
<evidence type="ECO:0000313" key="8">
    <source>
        <dbReference type="Proteomes" id="UP000565441"/>
    </source>
</evidence>
<dbReference type="GO" id="GO:0030915">
    <property type="term" value="C:Smc5-Smc6 complex"/>
    <property type="evidence" value="ECO:0007669"/>
    <property type="project" value="TreeGrafter"/>
</dbReference>
<proteinExistence type="inferred from homology"/>
<dbReference type="GO" id="GO:0003697">
    <property type="term" value="F:single-stranded DNA binding"/>
    <property type="evidence" value="ECO:0007669"/>
    <property type="project" value="TreeGrafter"/>
</dbReference>
<feature type="region of interest" description="Disordered" evidence="5">
    <location>
        <begin position="1"/>
        <end position="113"/>
    </location>
</feature>
<evidence type="ECO:0000256" key="4">
    <source>
        <dbReference type="SAM" id="Coils"/>
    </source>
</evidence>
<feature type="compositionally biased region" description="Polar residues" evidence="5">
    <location>
        <begin position="1"/>
        <end position="10"/>
    </location>
</feature>
<protein>
    <recommendedName>
        <fullName evidence="2">Structural maintenance of chromosomes protein 5</fullName>
    </recommendedName>
</protein>
<keyword evidence="8" id="KW-1185">Reference proteome</keyword>
<dbReference type="GO" id="GO:0000724">
    <property type="term" value="P:double-strand break repair via homologous recombination"/>
    <property type="evidence" value="ECO:0007669"/>
    <property type="project" value="TreeGrafter"/>
</dbReference>
<sequence length="1201" mass="136738">MSRVSLSSGAGPSAKLQKGTHVKQEKAEGKGKQKARVEEEDEDADADADGDEEPLDEGVSYACGEDRDAEDEVDDVEDEGGSSRGAKRKRVNEKGDSRPGDGGKPKERFKTLPRDVDGYIPGSIVRIRLKNFVTYDFVEFSVGPYLNMILGPNGTGKSSIACAICLGLNFPPSVLGRAADLNSFVKNGTDEGYIEIELKGRKGEGNLVIRRLLSATSKGSSFRLNGNHASGKEIANKMGELNVQVGNLCSFLPQDKVSEFAQMSPQDLLKETQRAAGDERLSAWHETLIHDGKDLKTLLQSIKEESEQLRQMQERNEGIERDVQRYKERKSIEAMIALLEVLIPVERYREMRLKFIEVKKRQRKLHEKVKKLKAKNEPAHNLLKKLDADHKEHDKTREDIKKTTVAKFNKMKAKWTASEKLETDADELTSRLDRLKKEEKDRVKRIKGLEIDVDKTKEELAKLSEVKPEKHEDLVAEARQINLERADVVARKGDVDDKLRVNIDERAKSNVQLNVAQTDLKKLDDVDNRKLRSLQVWDRDCHDAVLWLRNNKGLFKMEVFEPPVLSLTVSDGRFVNAVEGCLSSFQLRTFVCQCQEDSDVFNYHINDNGALGRKVRVATWFRPQQQLPPQPLSREEMAMLGFDGYVLDYVECPEGMRFWLQRELNFHRTPVALNPNIDVNQAMNLVARPETGGGASFINGTTVNNVTRSRYGRRAVGNITRDLQPARNLANVTIDPEVKRRIDEKIASHQQELMNHDRERADLDAELNAILEEDKVFVKRLENVKARRDKLKKFQDVRVKVESKLLRFEDNLARLRRQPSADAERVRVKRDLFNITQKRIQIAKEYTGLARSVIAEQTEATRIGIRYLQIAANRAALQELCNKKDEKYQTALADFNKMDEEFRAIKIESKAALEESREVMNAADPELREQYNEIEAARTKYEKDVTAAEENGMTPPSAAGVDLRTLDELQAALETQRANLDLNLNTNPGVVEQYEKRKRDIEQLEKTIEEKQAKAEKLESKIKNARDQWQPALEKLVTSIGQKFSTSFDRIGCAGEIRISPHEDYEKWAIDILVKFRDTEKLQLLTGQRQSGGERSLTTILYLLSLTEEARAPFSLVDEINQGMDQRAERSVHNSMVQVTCKEDSAQYFLITPKLLPDLMYHDRMKILCVNNGEWLPEERDIGNMMSMIDGFVAARKKRPS</sequence>
<feature type="domain" description="RecF/RecN/SMC N-terminal" evidence="6">
    <location>
        <begin position="124"/>
        <end position="1152"/>
    </location>
</feature>
<evidence type="ECO:0000259" key="6">
    <source>
        <dbReference type="Pfam" id="PF02463"/>
    </source>
</evidence>
<dbReference type="EMBL" id="JAACJP010000001">
    <property type="protein sequence ID" value="KAF5388335.1"/>
    <property type="molecule type" value="Genomic_DNA"/>
</dbReference>
<dbReference type="InterPro" id="IPR027417">
    <property type="entry name" value="P-loop_NTPase"/>
</dbReference>
<evidence type="ECO:0000256" key="3">
    <source>
        <dbReference type="ARBA" id="ARBA00023054"/>
    </source>
</evidence>
<dbReference type="InterPro" id="IPR003395">
    <property type="entry name" value="RecF/RecN/SMC_N"/>
</dbReference>
<dbReference type="Proteomes" id="UP000565441">
    <property type="component" value="Unassembled WGS sequence"/>
</dbReference>
<evidence type="ECO:0000256" key="1">
    <source>
        <dbReference type="ARBA" id="ARBA00010171"/>
    </source>
</evidence>
<gene>
    <name evidence="7" type="ORF">D9615_000804</name>
</gene>
<dbReference type="OrthoDB" id="10254973at2759"/>
<dbReference type="AlphaFoldDB" id="A0A8H5HSC6"/>
<dbReference type="PANTHER" id="PTHR45916:SF1">
    <property type="entry name" value="STRUCTURAL MAINTENANCE OF CHROMOSOMES PROTEIN 5"/>
    <property type="match status" value="1"/>
</dbReference>
<organism evidence="7 8">
    <name type="scientific">Tricholomella constricta</name>
    <dbReference type="NCBI Taxonomy" id="117010"/>
    <lineage>
        <taxon>Eukaryota</taxon>
        <taxon>Fungi</taxon>
        <taxon>Dikarya</taxon>
        <taxon>Basidiomycota</taxon>
        <taxon>Agaricomycotina</taxon>
        <taxon>Agaricomycetes</taxon>
        <taxon>Agaricomycetidae</taxon>
        <taxon>Agaricales</taxon>
        <taxon>Tricholomatineae</taxon>
        <taxon>Lyophyllaceae</taxon>
        <taxon>Tricholomella</taxon>
    </lineage>
</organism>
<feature type="compositionally biased region" description="Basic and acidic residues" evidence="5">
    <location>
        <begin position="92"/>
        <end position="113"/>
    </location>
</feature>